<dbReference type="GO" id="GO:0000976">
    <property type="term" value="F:transcription cis-regulatory region binding"/>
    <property type="evidence" value="ECO:0007669"/>
    <property type="project" value="TreeGrafter"/>
</dbReference>
<evidence type="ECO:0000259" key="5">
    <source>
        <dbReference type="PROSITE" id="PS50977"/>
    </source>
</evidence>
<dbReference type="InterPro" id="IPR009057">
    <property type="entry name" value="Homeodomain-like_sf"/>
</dbReference>
<dbReference type="PANTHER" id="PTHR30055:SF238">
    <property type="entry name" value="MYCOFACTOCIN BIOSYNTHESIS TRANSCRIPTIONAL REGULATOR MFTR-RELATED"/>
    <property type="match status" value="1"/>
</dbReference>
<evidence type="ECO:0000313" key="7">
    <source>
        <dbReference type="Proteomes" id="UP000093898"/>
    </source>
</evidence>
<dbReference type="Gene3D" id="1.10.357.10">
    <property type="entry name" value="Tetracycline Repressor, domain 2"/>
    <property type="match status" value="1"/>
</dbReference>
<dbReference type="EMBL" id="LZLC01000065">
    <property type="protein sequence ID" value="OBJ44053.1"/>
    <property type="molecule type" value="Genomic_DNA"/>
</dbReference>
<dbReference type="PANTHER" id="PTHR30055">
    <property type="entry name" value="HTH-TYPE TRANSCRIPTIONAL REGULATOR RUTR"/>
    <property type="match status" value="1"/>
</dbReference>
<dbReference type="GO" id="GO:0003700">
    <property type="term" value="F:DNA-binding transcription factor activity"/>
    <property type="evidence" value="ECO:0007669"/>
    <property type="project" value="TreeGrafter"/>
</dbReference>
<dbReference type="STRING" id="56689.GCA_001291445_01203"/>
<protein>
    <submittedName>
        <fullName evidence="6">Transcriptional regulator</fullName>
    </submittedName>
</protein>
<evidence type="ECO:0000256" key="4">
    <source>
        <dbReference type="PROSITE-ProRule" id="PRU00335"/>
    </source>
</evidence>
<dbReference type="SUPFAM" id="SSF48498">
    <property type="entry name" value="Tetracyclin repressor-like, C-terminal domain"/>
    <property type="match status" value="1"/>
</dbReference>
<keyword evidence="3" id="KW-0804">Transcription</keyword>
<dbReference type="RefSeq" id="WP_064979965.1">
    <property type="nucleotide sequence ID" value="NZ_LZLC01000065.1"/>
</dbReference>
<evidence type="ECO:0000313" key="6">
    <source>
        <dbReference type="EMBL" id="OBJ44053.1"/>
    </source>
</evidence>
<comment type="caution">
    <text evidence="6">The sequence shown here is derived from an EMBL/GenBank/DDBJ whole genome shotgun (WGS) entry which is preliminary data.</text>
</comment>
<dbReference type="InterPro" id="IPR023772">
    <property type="entry name" value="DNA-bd_HTH_TetR-type_CS"/>
</dbReference>
<dbReference type="Pfam" id="PF00440">
    <property type="entry name" value="TetR_N"/>
    <property type="match status" value="1"/>
</dbReference>
<accession>A0A1A3H8X0</accession>
<evidence type="ECO:0000256" key="1">
    <source>
        <dbReference type="ARBA" id="ARBA00023015"/>
    </source>
</evidence>
<dbReference type="PROSITE" id="PS01081">
    <property type="entry name" value="HTH_TETR_1"/>
    <property type="match status" value="1"/>
</dbReference>
<dbReference type="PROSITE" id="PS50977">
    <property type="entry name" value="HTH_TETR_2"/>
    <property type="match status" value="1"/>
</dbReference>
<dbReference type="OrthoDB" id="3267320at2"/>
<dbReference type="InterPro" id="IPR001647">
    <property type="entry name" value="HTH_TetR"/>
</dbReference>
<proteinExistence type="predicted"/>
<evidence type="ECO:0000256" key="2">
    <source>
        <dbReference type="ARBA" id="ARBA00023125"/>
    </source>
</evidence>
<dbReference type="AlphaFoldDB" id="A0A1A3H8X0"/>
<dbReference type="SUPFAM" id="SSF46689">
    <property type="entry name" value="Homeodomain-like"/>
    <property type="match status" value="1"/>
</dbReference>
<evidence type="ECO:0000256" key="3">
    <source>
        <dbReference type="ARBA" id="ARBA00023163"/>
    </source>
</evidence>
<name>A0A1A3H8X0_MYCMU</name>
<reference evidence="7" key="1">
    <citation type="submission" date="2016-06" db="EMBL/GenBank/DDBJ databases">
        <authorList>
            <person name="Sutton G."/>
            <person name="Brinkac L."/>
            <person name="Sanka R."/>
            <person name="Adams M."/>
            <person name="Lau E."/>
            <person name="Garcia-Basteiro A."/>
            <person name="Lopez-Varela E."/>
            <person name="Palencia S."/>
        </authorList>
    </citation>
    <scope>NUCLEOTIDE SEQUENCE [LARGE SCALE GENOMIC DNA]</scope>
    <source>
        <strain evidence="7">1127319.6</strain>
    </source>
</reference>
<organism evidence="6 7">
    <name type="scientific">Mycolicibacterium mucogenicum</name>
    <name type="common">Mycobacterium mucogenicum</name>
    <dbReference type="NCBI Taxonomy" id="56689"/>
    <lineage>
        <taxon>Bacteria</taxon>
        <taxon>Bacillati</taxon>
        <taxon>Actinomycetota</taxon>
        <taxon>Actinomycetes</taxon>
        <taxon>Mycobacteriales</taxon>
        <taxon>Mycobacteriaceae</taxon>
        <taxon>Mycolicibacterium</taxon>
    </lineage>
</organism>
<dbReference type="PRINTS" id="PR00455">
    <property type="entry name" value="HTHTETR"/>
</dbReference>
<dbReference type="InterPro" id="IPR050109">
    <property type="entry name" value="HTH-type_TetR-like_transc_reg"/>
</dbReference>
<sequence length="194" mass="20656">MMSISNDEARDSLDARIIDAAADCVIAFGVDRVTLAEIARRAGVSRPTVYRRWPDTQAILAALLTARITNALNEVAVTGGDREAIVQRMVGMAERLRDDEVIMSVLSSAPALAMVYISQRMGTSQQILLEVLAGALATAQADGSVRPGDPRQLAAMCLLIVQSAIQSAQMVAPVLDVAALDIELAHSLNGYLKP</sequence>
<feature type="DNA-binding region" description="H-T-H motif" evidence="4">
    <location>
        <begin position="34"/>
        <end position="53"/>
    </location>
</feature>
<keyword evidence="1" id="KW-0805">Transcription regulation</keyword>
<keyword evidence="2 4" id="KW-0238">DNA-binding</keyword>
<dbReference type="Proteomes" id="UP000093898">
    <property type="component" value="Unassembled WGS sequence"/>
</dbReference>
<dbReference type="InterPro" id="IPR036271">
    <property type="entry name" value="Tet_transcr_reg_TetR-rel_C_sf"/>
</dbReference>
<feature type="domain" description="HTH tetR-type" evidence="5">
    <location>
        <begin position="11"/>
        <end position="71"/>
    </location>
</feature>
<gene>
    <name evidence="6" type="ORF">A5630_17415</name>
</gene>